<feature type="region of interest" description="Disordered" evidence="1">
    <location>
        <begin position="38"/>
        <end position="90"/>
    </location>
</feature>
<name>A0ABD1AQF2_CARAN</name>
<feature type="domain" description="Retrotransposon gag" evidence="2">
    <location>
        <begin position="138"/>
        <end position="189"/>
    </location>
</feature>
<dbReference type="InterPro" id="IPR005162">
    <property type="entry name" value="Retrotrans_gag_dom"/>
</dbReference>
<feature type="compositionally biased region" description="Polar residues" evidence="1">
    <location>
        <begin position="240"/>
        <end position="258"/>
    </location>
</feature>
<feature type="compositionally biased region" description="Basic and acidic residues" evidence="1">
    <location>
        <begin position="211"/>
        <end position="223"/>
    </location>
</feature>
<gene>
    <name evidence="3" type="ORF">V5N11_004059</name>
</gene>
<dbReference type="PANTHER" id="PTHR35046">
    <property type="entry name" value="ZINC KNUCKLE (CCHC-TYPE) FAMILY PROTEIN"/>
    <property type="match status" value="1"/>
</dbReference>
<comment type="caution">
    <text evidence="3">The sequence shown here is derived from an EMBL/GenBank/DDBJ whole genome shotgun (WGS) entry which is preliminary data.</text>
</comment>
<dbReference type="EMBL" id="JBANAX010000432">
    <property type="protein sequence ID" value="KAL1208978.1"/>
    <property type="molecule type" value="Genomic_DNA"/>
</dbReference>
<accession>A0ABD1AQF2</accession>
<evidence type="ECO:0000256" key="1">
    <source>
        <dbReference type="SAM" id="MobiDB-lite"/>
    </source>
</evidence>
<dbReference type="AlphaFoldDB" id="A0ABD1AQF2"/>
<feature type="compositionally biased region" description="Basic and acidic residues" evidence="1">
    <location>
        <begin position="38"/>
        <end position="72"/>
    </location>
</feature>
<dbReference type="Proteomes" id="UP001558713">
    <property type="component" value="Unassembled WGS sequence"/>
</dbReference>
<evidence type="ECO:0000259" key="2">
    <source>
        <dbReference type="Pfam" id="PF03732"/>
    </source>
</evidence>
<proteinExistence type="predicted"/>
<protein>
    <recommendedName>
        <fullName evidence="2">Retrotransposon gag domain-containing protein</fullName>
    </recommendedName>
</protein>
<evidence type="ECO:0000313" key="3">
    <source>
        <dbReference type="EMBL" id="KAL1208978.1"/>
    </source>
</evidence>
<keyword evidence="4" id="KW-1185">Reference proteome</keyword>
<sequence>MTNPEDEEETSMARKDKLFFEAITAKMQKMIDEGFAAYEERNRTRTDTRQTQEQDGRVHDTATDQYYQRRSDASQGSQRRSRHSRTQDELLRDNLKGLKISIPPFHGKTDPDAYLEWEKKIELVFKVQHYTEINRVRVAAAAFCDYALSWWDQLVKSRRRNGEHPVESWTEMKAIMRKRYIPSHYYRELLRSDKPRHQKEYISTLVSQPKQKSDVPKAPEKKNVLSQDTLCKQQAKPAQASVQTEAKISSAPNEQATPSKEAEPPAIKLTKDQEQTQDSMQLTFLKSLQPEQHLNANMSNIEQSKCLNSFSIIKTDMLAHDAGKTNLSSKHSESEQHNVSNHLEQNSTKNFTVQNDNLHNKEIATKPPNYVMNTGEIKRTLFSKPSLPKFVFKEALPSLTNPEPVLPSKFISFLQEFEDNNPGGLPQVYGLVHQCVVEPGSPTETVLYIIQNKQGKQHVVNQRYALLPKPELNSLDFEHVKELYNSCSDFKNMFLTCEKYAYEQHKSFLYKQFESLAFRCSMRSSVIDNFPRMMHCISNHRTVEASPVLNSIITVFGNVYILVYNNTFDDQTEPLRFKRKMFVESEKNTYCTDNCLFRVFVTSAQGMQAENMKDHGSRTWWSYFWFKIIDAQVIYEPWECYWTEQYLKEANQRRCNEIFDPGDWFRIRKKSGRFPVQTKLWLFHVWLKKIVFKADLVPIKYLRKEQHANKRQCQLIFEPDGIFWIQIKRGRFLAHKKINAYKTCSQGKYTVNSSFNVSDLSPFIADEADLRTNPFQEGGDDMSMAKDTELEPEHVPELEPEDALAIPSEPMTRARTRKLKETIYSRLTHSENRFGERYAYQTSLVLIQAA</sequence>
<feature type="region of interest" description="Disordered" evidence="1">
    <location>
        <begin position="204"/>
        <end position="265"/>
    </location>
</feature>
<dbReference type="Pfam" id="PF03732">
    <property type="entry name" value="Retrotrans_gag"/>
    <property type="match status" value="1"/>
</dbReference>
<feature type="compositionally biased region" description="Polar residues" evidence="1">
    <location>
        <begin position="337"/>
        <end position="349"/>
    </location>
</feature>
<organism evidence="3 4">
    <name type="scientific">Cardamine amara subsp. amara</name>
    <dbReference type="NCBI Taxonomy" id="228776"/>
    <lineage>
        <taxon>Eukaryota</taxon>
        <taxon>Viridiplantae</taxon>
        <taxon>Streptophyta</taxon>
        <taxon>Embryophyta</taxon>
        <taxon>Tracheophyta</taxon>
        <taxon>Spermatophyta</taxon>
        <taxon>Magnoliopsida</taxon>
        <taxon>eudicotyledons</taxon>
        <taxon>Gunneridae</taxon>
        <taxon>Pentapetalae</taxon>
        <taxon>rosids</taxon>
        <taxon>malvids</taxon>
        <taxon>Brassicales</taxon>
        <taxon>Brassicaceae</taxon>
        <taxon>Cardamineae</taxon>
        <taxon>Cardamine</taxon>
    </lineage>
</organism>
<feature type="region of interest" description="Disordered" evidence="1">
    <location>
        <begin position="325"/>
        <end position="349"/>
    </location>
</feature>
<dbReference type="PANTHER" id="PTHR35046:SF9">
    <property type="entry name" value="RNA-DIRECTED DNA POLYMERASE"/>
    <property type="match status" value="1"/>
</dbReference>
<reference evidence="3 4" key="1">
    <citation type="submission" date="2024-04" db="EMBL/GenBank/DDBJ databases">
        <title>Genome assembly C_amara_ONT_v2.</title>
        <authorList>
            <person name="Yant L."/>
            <person name="Moore C."/>
            <person name="Slenker M."/>
        </authorList>
    </citation>
    <scope>NUCLEOTIDE SEQUENCE [LARGE SCALE GENOMIC DNA]</scope>
    <source>
        <tissue evidence="3">Leaf</tissue>
    </source>
</reference>
<evidence type="ECO:0000313" key="4">
    <source>
        <dbReference type="Proteomes" id="UP001558713"/>
    </source>
</evidence>